<evidence type="ECO:0000256" key="2">
    <source>
        <dbReference type="ARBA" id="ARBA00004442"/>
    </source>
</evidence>
<evidence type="ECO:0000256" key="1">
    <source>
        <dbReference type="ARBA" id="ARBA00004196"/>
    </source>
</evidence>
<keyword evidence="5" id="KW-0732">Signal</keyword>
<evidence type="ECO:0000256" key="7">
    <source>
        <dbReference type="ARBA" id="ARBA00023237"/>
    </source>
</evidence>
<sequence>MLNKTDLKTWFVMAVILLWVCPAVSVAAIIYVDAGATGANNGTSWADAYNYLQDALYKPPSGGDQIWVAEGTYKPDEDEGANVDPNDRTETFQLINGVEIYGGFASSETSLDERDWQTNETILSGEIGAVGSSENSYHVVTGSGTDATAVLDGFTITAGKANGSYPHYCGAGMYNNSGSPTVVNCTFSGNSATGSGGGMYNNESSPTVTNCTFSGNEAEGDGGGMYNAIDS</sequence>
<proteinExistence type="predicted"/>
<feature type="non-terminal residue" evidence="8">
    <location>
        <position position="231"/>
    </location>
</feature>
<dbReference type="Pfam" id="PF02415">
    <property type="entry name" value="Chlam_PMP"/>
    <property type="match status" value="1"/>
</dbReference>
<evidence type="ECO:0000256" key="4">
    <source>
        <dbReference type="ARBA" id="ARBA00022525"/>
    </source>
</evidence>
<evidence type="ECO:0008006" key="9">
    <source>
        <dbReference type="Google" id="ProtNLM"/>
    </source>
</evidence>
<accession>X0U1G9</accession>
<dbReference type="GO" id="GO:0005576">
    <property type="term" value="C:extracellular region"/>
    <property type="evidence" value="ECO:0007669"/>
    <property type="project" value="UniProtKB-SubCell"/>
</dbReference>
<keyword evidence="7" id="KW-0998">Cell outer membrane</keyword>
<evidence type="ECO:0000313" key="8">
    <source>
        <dbReference type="EMBL" id="GAF99374.1"/>
    </source>
</evidence>
<keyword evidence="6" id="KW-0472">Membrane</keyword>
<dbReference type="InterPro" id="IPR012334">
    <property type="entry name" value="Pectin_lyas_fold"/>
</dbReference>
<comment type="caution">
    <text evidence="8">The sequence shown here is derived from an EMBL/GenBank/DDBJ whole genome shotgun (WGS) entry which is preliminary data.</text>
</comment>
<dbReference type="PANTHER" id="PTHR34720">
    <property type="entry name" value="MICROCYSTIN DEPENDENT PROTEIN"/>
    <property type="match status" value="1"/>
</dbReference>
<dbReference type="Gene3D" id="2.160.20.10">
    <property type="entry name" value="Single-stranded right-handed beta-helix, Pectin lyase-like"/>
    <property type="match status" value="1"/>
</dbReference>
<dbReference type="SUPFAM" id="SSF51126">
    <property type="entry name" value="Pectin lyase-like"/>
    <property type="match status" value="1"/>
</dbReference>
<evidence type="ECO:0000256" key="3">
    <source>
        <dbReference type="ARBA" id="ARBA00004613"/>
    </source>
</evidence>
<evidence type="ECO:0000256" key="6">
    <source>
        <dbReference type="ARBA" id="ARBA00023136"/>
    </source>
</evidence>
<dbReference type="InterPro" id="IPR003368">
    <property type="entry name" value="POMP_repeat"/>
</dbReference>
<organism evidence="8">
    <name type="scientific">marine sediment metagenome</name>
    <dbReference type="NCBI Taxonomy" id="412755"/>
    <lineage>
        <taxon>unclassified sequences</taxon>
        <taxon>metagenomes</taxon>
        <taxon>ecological metagenomes</taxon>
    </lineage>
</organism>
<name>X0U1G9_9ZZZZ</name>
<dbReference type="PANTHER" id="PTHR34720:SF9">
    <property type="entry name" value="BLR4714 PROTEIN"/>
    <property type="match status" value="1"/>
</dbReference>
<gene>
    <name evidence="8" type="ORF">S01H1_20398</name>
</gene>
<reference evidence="8" key="1">
    <citation type="journal article" date="2014" name="Front. Microbiol.">
        <title>High frequency of phylogenetically diverse reductive dehalogenase-homologous genes in deep subseafloor sedimentary metagenomes.</title>
        <authorList>
            <person name="Kawai M."/>
            <person name="Futagami T."/>
            <person name="Toyoda A."/>
            <person name="Takaki Y."/>
            <person name="Nishi S."/>
            <person name="Hori S."/>
            <person name="Arai W."/>
            <person name="Tsubouchi T."/>
            <person name="Morono Y."/>
            <person name="Uchiyama I."/>
            <person name="Ito T."/>
            <person name="Fujiyama A."/>
            <person name="Inagaki F."/>
            <person name="Takami H."/>
        </authorList>
    </citation>
    <scope>NUCLEOTIDE SEQUENCE</scope>
    <source>
        <strain evidence="8">Expedition CK06-06</strain>
    </source>
</reference>
<comment type="subcellular location">
    <subcellularLocation>
        <location evidence="1">Cell envelope</location>
    </subcellularLocation>
    <subcellularLocation>
        <location evidence="2">Cell outer membrane</location>
    </subcellularLocation>
    <subcellularLocation>
        <location evidence="3">Secreted</location>
    </subcellularLocation>
</comment>
<protein>
    <recommendedName>
        <fullName evidence="9">Right handed beta helix domain-containing protein</fullName>
    </recommendedName>
</protein>
<dbReference type="GO" id="GO:0009279">
    <property type="term" value="C:cell outer membrane"/>
    <property type="evidence" value="ECO:0007669"/>
    <property type="project" value="UniProtKB-SubCell"/>
</dbReference>
<evidence type="ECO:0000256" key="5">
    <source>
        <dbReference type="ARBA" id="ARBA00022729"/>
    </source>
</evidence>
<dbReference type="InterPro" id="IPR011050">
    <property type="entry name" value="Pectin_lyase_fold/virulence"/>
</dbReference>
<dbReference type="AlphaFoldDB" id="X0U1G9"/>
<keyword evidence="4" id="KW-0964">Secreted</keyword>
<dbReference type="EMBL" id="BARS01011157">
    <property type="protein sequence ID" value="GAF99374.1"/>
    <property type="molecule type" value="Genomic_DNA"/>
</dbReference>